<protein>
    <submittedName>
        <fullName evidence="2">Cupin domain-containing protein</fullName>
    </submittedName>
</protein>
<evidence type="ECO:0000313" key="3">
    <source>
        <dbReference type="Proteomes" id="UP000614410"/>
    </source>
</evidence>
<dbReference type="InterPro" id="IPR011051">
    <property type="entry name" value="RmlC_Cupin_sf"/>
</dbReference>
<feature type="domain" description="Cupin type-2" evidence="1">
    <location>
        <begin position="41"/>
        <end position="96"/>
    </location>
</feature>
<dbReference type="PANTHER" id="PTHR43698">
    <property type="entry name" value="RIBD C-TERMINAL DOMAIN CONTAINING PROTEIN"/>
    <property type="match status" value="1"/>
</dbReference>
<dbReference type="InterPro" id="IPR047263">
    <property type="entry name" value="HNL-like_cupin"/>
</dbReference>
<dbReference type="AlphaFoldDB" id="A0A934KB70"/>
<proteinExistence type="predicted"/>
<organism evidence="2 3">
    <name type="scientific">Candidatus Amunia macphersoniae</name>
    <dbReference type="NCBI Taxonomy" id="3127014"/>
    <lineage>
        <taxon>Bacteria</taxon>
        <taxon>Bacillati</taxon>
        <taxon>Candidatus Dormiibacterota</taxon>
        <taxon>Candidatus Dormibacteria</taxon>
        <taxon>Candidatus Aeolococcales</taxon>
        <taxon>Candidatus Aeolococcaceae</taxon>
        <taxon>Candidatus Amunia</taxon>
    </lineage>
</organism>
<dbReference type="InterPro" id="IPR014710">
    <property type="entry name" value="RmlC-like_jellyroll"/>
</dbReference>
<comment type="caution">
    <text evidence="2">The sequence shown here is derived from an EMBL/GenBank/DDBJ whole genome shotgun (WGS) entry which is preliminary data.</text>
</comment>
<accession>A0A934KB70</accession>
<evidence type="ECO:0000313" key="2">
    <source>
        <dbReference type="EMBL" id="MBJ7608248.1"/>
    </source>
</evidence>
<dbReference type="InterPro" id="IPR013096">
    <property type="entry name" value="Cupin_2"/>
</dbReference>
<dbReference type="CDD" id="cd02233">
    <property type="entry name" value="cupin_HNL-like"/>
    <property type="match status" value="1"/>
</dbReference>
<sequence>MDIIRRRPESRPGSPENFTGTVWIDSIVASDASSRLRANSVHFMPGARTAWHSHLNGQVLHLTEGTGRAQERGGPLQEIRAGDTVVSAPGEWHWHGAGPQHFMTHIGMSDAGTGIGDTTWGEHVSEAEYLATVE</sequence>
<dbReference type="Pfam" id="PF07883">
    <property type="entry name" value="Cupin_2"/>
    <property type="match status" value="1"/>
</dbReference>
<gene>
    <name evidence="2" type="ORF">JF887_02295</name>
</gene>
<dbReference type="EMBL" id="JAEKNN010000009">
    <property type="protein sequence ID" value="MBJ7608248.1"/>
    <property type="molecule type" value="Genomic_DNA"/>
</dbReference>
<reference evidence="2 3" key="1">
    <citation type="submission" date="2020-10" db="EMBL/GenBank/DDBJ databases">
        <title>Ca. Dormibacterota MAGs.</title>
        <authorList>
            <person name="Montgomery K."/>
        </authorList>
    </citation>
    <scope>NUCLEOTIDE SEQUENCE [LARGE SCALE GENOMIC DNA]</scope>
    <source>
        <strain evidence="2">Mitchell_Peninsula_5</strain>
    </source>
</reference>
<dbReference type="PANTHER" id="PTHR43698:SF1">
    <property type="entry name" value="BLL4564 PROTEIN"/>
    <property type="match status" value="1"/>
</dbReference>
<dbReference type="SUPFAM" id="SSF51182">
    <property type="entry name" value="RmlC-like cupins"/>
    <property type="match status" value="1"/>
</dbReference>
<evidence type="ECO:0000259" key="1">
    <source>
        <dbReference type="Pfam" id="PF07883"/>
    </source>
</evidence>
<name>A0A934KB70_9BACT</name>
<dbReference type="Proteomes" id="UP000614410">
    <property type="component" value="Unassembled WGS sequence"/>
</dbReference>
<dbReference type="Gene3D" id="2.60.120.10">
    <property type="entry name" value="Jelly Rolls"/>
    <property type="match status" value="1"/>
</dbReference>